<protein>
    <recommendedName>
        <fullName evidence="4">Transmembrane protein</fullName>
    </recommendedName>
</protein>
<feature type="transmembrane region" description="Helical" evidence="1">
    <location>
        <begin position="12"/>
        <end position="34"/>
    </location>
</feature>
<keyword evidence="1" id="KW-1133">Transmembrane helix</keyword>
<evidence type="ECO:0000313" key="3">
    <source>
        <dbReference type="Proteomes" id="UP001497516"/>
    </source>
</evidence>
<accession>A0AAV2DTS1</accession>
<evidence type="ECO:0008006" key="4">
    <source>
        <dbReference type="Google" id="ProtNLM"/>
    </source>
</evidence>
<sequence length="77" mass="8136">MEGIRTINRSLLIVFYTAFLLFIVVGVGVCISSPPAPTNTASLPRESGRKMLVRGIGREMKIGVRGSSSGSGGHGHH</sequence>
<proteinExistence type="predicted"/>
<gene>
    <name evidence="2" type="ORF">LTRI10_LOCUS18587</name>
</gene>
<reference evidence="2 3" key="1">
    <citation type="submission" date="2024-04" db="EMBL/GenBank/DDBJ databases">
        <authorList>
            <person name="Fracassetti M."/>
        </authorList>
    </citation>
    <scope>NUCLEOTIDE SEQUENCE [LARGE SCALE GENOMIC DNA]</scope>
</reference>
<dbReference type="Proteomes" id="UP001497516">
    <property type="component" value="Chromosome 3"/>
</dbReference>
<keyword evidence="1" id="KW-0472">Membrane</keyword>
<evidence type="ECO:0000256" key="1">
    <source>
        <dbReference type="SAM" id="Phobius"/>
    </source>
</evidence>
<name>A0AAV2DTS1_9ROSI</name>
<dbReference type="AlphaFoldDB" id="A0AAV2DTS1"/>
<organism evidence="2 3">
    <name type="scientific">Linum trigynum</name>
    <dbReference type="NCBI Taxonomy" id="586398"/>
    <lineage>
        <taxon>Eukaryota</taxon>
        <taxon>Viridiplantae</taxon>
        <taxon>Streptophyta</taxon>
        <taxon>Embryophyta</taxon>
        <taxon>Tracheophyta</taxon>
        <taxon>Spermatophyta</taxon>
        <taxon>Magnoliopsida</taxon>
        <taxon>eudicotyledons</taxon>
        <taxon>Gunneridae</taxon>
        <taxon>Pentapetalae</taxon>
        <taxon>rosids</taxon>
        <taxon>fabids</taxon>
        <taxon>Malpighiales</taxon>
        <taxon>Linaceae</taxon>
        <taxon>Linum</taxon>
    </lineage>
</organism>
<dbReference type="EMBL" id="OZ034816">
    <property type="protein sequence ID" value="CAL1376888.1"/>
    <property type="molecule type" value="Genomic_DNA"/>
</dbReference>
<keyword evidence="1" id="KW-0812">Transmembrane</keyword>
<keyword evidence="3" id="KW-1185">Reference proteome</keyword>
<evidence type="ECO:0000313" key="2">
    <source>
        <dbReference type="EMBL" id="CAL1376888.1"/>
    </source>
</evidence>